<feature type="compositionally biased region" description="Basic and acidic residues" evidence="3">
    <location>
        <begin position="191"/>
        <end position="201"/>
    </location>
</feature>
<evidence type="ECO:0000256" key="2">
    <source>
        <dbReference type="ARBA" id="ARBA00023242"/>
    </source>
</evidence>
<dbReference type="InterPro" id="IPR019331">
    <property type="entry name" value="FAM192A/Fyv6_N"/>
</dbReference>
<feature type="region of interest" description="Disordered" evidence="3">
    <location>
        <begin position="130"/>
        <end position="223"/>
    </location>
</feature>
<organism evidence="5">
    <name type="scientific">Caligus clemensi</name>
    <name type="common">Sea louse</name>
    <dbReference type="NCBI Taxonomy" id="344056"/>
    <lineage>
        <taxon>Eukaryota</taxon>
        <taxon>Metazoa</taxon>
        <taxon>Ecdysozoa</taxon>
        <taxon>Arthropoda</taxon>
        <taxon>Crustacea</taxon>
        <taxon>Multicrustacea</taxon>
        <taxon>Hexanauplia</taxon>
        <taxon>Copepoda</taxon>
        <taxon>Siphonostomatoida</taxon>
        <taxon>Caligidae</taxon>
        <taxon>Caligus</taxon>
    </lineage>
</organism>
<comment type="subcellular location">
    <subcellularLocation>
        <location evidence="1">Nucleus</location>
    </subcellularLocation>
</comment>
<evidence type="ECO:0000313" key="5">
    <source>
        <dbReference type="EMBL" id="ACO15765.1"/>
    </source>
</evidence>
<dbReference type="GO" id="GO:0005634">
    <property type="term" value="C:nucleus"/>
    <property type="evidence" value="ECO:0007669"/>
    <property type="project" value="UniProtKB-SubCell"/>
</dbReference>
<dbReference type="InterPro" id="IPR039845">
    <property type="entry name" value="FAM192A"/>
</dbReference>
<protein>
    <submittedName>
        <fullName evidence="5">NEFA-interacting nuclear protein NIP30</fullName>
    </submittedName>
</protein>
<dbReference type="PANTHER" id="PTHR13495">
    <property type="entry name" value="NEFA-INTERACTING NUCLEAR PROTEIN NIP30"/>
    <property type="match status" value="1"/>
</dbReference>
<proteinExistence type="evidence at transcript level"/>
<feature type="compositionally biased region" description="Basic and acidic residues" evidence="3">
    <location>
        <begin position="12"/>
        <end position="29"/>
    </location>
</feature>
<keyword evidence="2" id="KW-0539">Nucleus</keyword>
<accession>C1C3B2</accession>
<feature type="compositionally biased region" description="Polar residues" evidence="3">
    <location>
        <begin position="130"/>
        <end position="144"/>
    </location>
</feature>
<feature type="domain" description="FAM192A/Fyv6 N-terminal" evidence="4">
    <location>
        <begin position="5"/>
        <end position="106"/>
    </location>
</feature>
<feature type="region of interest" description="Disordered" evidence="3">
    <location>
        <begin position="1"/>
        <end position="44"/>
    </location>
</feature>
<dbReference type="EMBL" id="BT081341">
    <property type="protein sequence ID" value="ACO15765.1"/>
    <property type="molecule type" value="mRNA"/>
</dbReference>
<feature type="compositionally biased region" description="Polar residues" evidence="3">
    <location>
        <begin position="152"/>
        <end position="161"/>
    </location>
</feature>
<reference evidence="5" key="1">
    <citation type="submission" date="2009-03" db="EMBL/GenBank/DDBJ databases">
        <title>Caligus clemensi ESTs and full-length cDNAs.</title>
        <authorList>
            <person name="Yasuike M."/>
            <person name="von Schalburg K."/>
            <person name="Cooper G."/>
            <person name="Leong J."/>
            <person name="Jones S.R.M."/>
            <person name="Koop B.F."/>
        </authorList>
    </citation>
    <scope>NUCLEOTIDE SEQUENCE</scope>
    <source>
        <tissue evidence="5">Whole</tissue>
    </source>
</reference>
<name>C1C3B2_CALCM</name>
<evidence type="ECO:0000256" key="1">
    <source>
        <dbReference type="ARBA" id="ARBA00004123"/>
    </source>
</evidence>
<dbReference type="AlphaFoldDB" id="C1C3B2"/>
<dbReference type="PANTHER" id="PTHR13495:SF0">
    <property type="entry name" value="PSME3-INTERACTING PROTEIN"/>
    <property type="match status" value="1"/>
</dbReference>
<feature type="compositionally biased region" description="Polar residues" evidence="3">
    <location>
        <begin position="170"/>
        <end position="183"/>
    </location>
</feature>
<gene>
    <name evidence="5" type="primary">NIP30</name>
</gene>
<sequence>MSSGFVSESDLEAARGRRQEEWDKVRSVTDPEEAPEPEYDSRSLFERLEANREKKQLEWEEAHKLKNQIRGIDDEEAQFLDKVSKDIENYEKRIENEELAEVQAYRLLQGRLNEEQEVKRVKSEIMVQVNQAKCSPKKSAQSNLLKAIVKRPSTSTSSASGANPAKRSKGSLQSKSESLNGSKVSPPPFNIKDESKTEASGKKGALLGIGDYGTSSEDEEDDN</sequence>
<evidence type="ECO:0000259" key="4">
    <source>
        <dbReference type="Pfam" id="PF10187"/>
    </source>
</evidence>
<evidence type="ECO:0000256" key="3">
    <source>
        <dbReference type="SAM" id="MobiDB-lite"/>
    </source>
</evidence>
<dbReference type="Pfam" id="PF10187">
    <property type="entry name" value="FAM192A_Fyv6_N"/>
    <property type="match status" value="1"/>
</dbReference>